<evidence type="ECO:0000313" key="3">
    <source>
        <dbReference type="EnsemblProtists" id="PYU1_T014359"/>
    </source>
</evidence>
<proteinExistence type="predicted"/>
<reference evidence="4" key="1">
    <citation type="journal article" date="2010" name="Genome Biol.">
        <title>Genome sequence of the necrotrophic plant pathogen Pythium ultimum reveals original pathogenicity mechanisms and effector repertoire.</title>
        <authorList>
            <person name="Levesque C.A."/>
            <person name="Brouwer H."/>
            <person name="Cano L."/>
            <person name="Hamilton J.P."/>
            <person name="Holt C."/>
            <person name="Huitema E."/>
            <person name="Raffaele S."/>
            <person name="Robideau G.P."/>
            <person name="Thines M."/>
            <person name="Win J."/>
            <person name="Zerillo M.M."/>
            <person name="Beakes G.W."/>
            <person name="Boore J.L."/>
            <person name="Busam D."/>
            <person name="Dumas B."/>
            <person name="Ferriera S."/>
            <person name="Fuerstenberg S.I."/>
            <person name="Gachon C.M."/>
            <person name="Gaulin E."/>
            <person name="Govers F."/>
            <person name="Grenville-Briggs L."/>
            <person name="Horner N."/>
            <person name="Hostetler J."/>
            <person name="Jiang R.H."/>
            <person name="Johnson J."/>
            <person name="Krajaejun T."/>
            <person name="Lin H."/>
            <person name="Meijer H.J."/>
            <person name="Moore B."/>
            <person name="Morris P."/>
            <person name="Phuntmart V."/>
            <person name="Puiu D."/>
            <person name="Shetty J."/>
            <person name="Stajich J.E."/>
            <person name="Tripathy S."/>
            <person name="Wawra S."/>
            <person name="van West P."/>
            <person name="Whitty B.R."/>
            <person name="Coutinho P.M."/>
            <person name="Henrissat B."/>
            <person name="Martin F."/>
            <person name="Thomas P.D."/>
            <person name="Tyler B.M."/>
            <person name="De Vries R.P."/>
            <person name="Kamoun S."/>
            <person name="Yandell M."/>
            <person name="Tisserat N."/>
            <person name="Buell C.R."/>
        </authorList>
    </citation>
    <scope>NUCLEOTIDE SEQUENCE</scope>
    <source>
        <strain evidence="4">DAOM:BR144</strain>
    </source>
</reference>
<dbReference type="EMBL" id="GL376565">
    <property type="status" value="NOT_ANNOTATED_CDS"/>
    <property type="molecule type" value="Genomic_DNA"/>
</dbReference>
<dbReference type="HOGENOM" id="CLU_1484824_0_0_1"/>
<feature type="region of interest" description="Disordered" evidence="2">
    <location>
        <begin position="1"/>
        <end position="54"/>
    </location>
</feature>
<accession>K3XAW0</accession>
<dbReference type="EnsemblProtists" id="PYU1_T014359">
    <property type="protein sequence ID" value="PYU1_T014359"/>
    <property type="gene ID" value="PYU1_G014329"/>
</dbReference>
<dbReference type="eggNOG" id="ENOG502SE34">
    <property type="taxonomic scope" value="Eukaryota"/>
</dbReference>
<evidence type="ECO:0000256" key="1">
    <source>
        <dbReference type="SAM" id="Coils"/>
    </source>
</evidence>
<feature type="coiled-coil region" evidence="1">
    <location>
        <begin position="112"/>
        <end position="139"/>
    </location>
</feature>
<dbReference type="PANTHER" id="PTHR31245:SF20">
    <property type="entry name" value="F18B13.13 PROTEIN"/>
    <property type="match status" value="1"/>
</dbReference>
<dbReference type="OMA" id="EFEHIMM"/>
<dbReference type="AlphaFoldDB" id="K3XAW0"/>
<dbReference type="InParanoid" id="K3XAW0"/>
<protein>
    <submittedName>
        <fullName evidence="3">Uncharacterized protein</fullName>
    </submittedName>
</protein>
<reference evidence="4" key="2">
    <citation type="submission" date="2010-04" db="EMBL/GenBank/DDBJ databases">
        <authorList>
            <person name="Buell R."/>
            <person name="Hamilton J."/>
            <person name="Hostetler J."/>
        </authorList>
    </citation>
    <scope>NUCLEOTIDE SEQUENCE [LARGE SCALE GENOMIC DNA]</scope>
    <source>
        <strain evidence="4">DAOM:BR144</strain>
    </source>
</reference>
<evidence type="ECO:0000313" key="4">
    <source>
        <dbReference type="Proteomes" id="UP000019132"/>
    </source>
</evidence>
<dbReference type="PANTHER" id="PTHR31245">
    <property type="entry name" value="UBIQUITIN SYSTEM COMPONENT CUE PROTEIN"/>
    <property type="match status" value="1"/>
</dbReference>
<evidence type="ECO:0000256" key="2">
    <source>
        <dbReference type="SAM" id="MobiDB-lite"/>
    </source>
</evidence>
<dbReference type="VEuPathDB" id="FungiDB:PYU1_G014329"/>
<reference evidence="3" key="3">
    <citation type="submission" date="2015-02" db="UniProtKB">
        <authorList>
            <consortium name="EnsemblProtists"/>
        </authorList>
    </citation>
    <scope>IDENTIFICATION</scope>
    <source>
        <strain evidence="3">DAOM BR144</strain>
    </source>
</reference>
<dbReference type="Proteomes" id="UP000019132">
    <property type="component" value="Unassembled WGS sequence"/>
</dbReference>
<name>K3XAW0_GLOUD</name>
<organism evidence="3 4">
    <name type="scientific">Globisporangium ultimum (strain ATCC 200006 / CBS 805.95 / DAOM BR144)</name>
    <name type="common">Pythium ultimum</name>
    <dbReference type="NCBI Taxonomy" id="431595"/>
    <lineage>
        <taxon>Eukaryota</taxon>
        <taxon>Sar</taxon>
        <taxon>Stramenopiles</taxon>
        <taxon>Oomycota</taxon>
        <taxon>Peronosporomycetes</taxon>
        <taxon>Pythiales</taxon>
        <taxon>Pythiaceae</taxon>
        <taxon>Globisporangium</taxon>
    </lineage>
</organism>
<keyword evidence="1" id="KW-0175">Coiled coil</keyword>
<sequence length="185" mass="21152">MTSIAASPAYSELKKRSRHAASEGFELSRSKRYRGGVESASVGDESTADAAKDVPKYTQRHVEYFEQAKQAEIARIRAEYEQFILKKEVEFQQCRHELAQVHASTQSRDKEIERLQSENKLLKRAITIQNQQKEECQQENAVLRNLATQAAEHIKRLEQSNYALSVHLQTSTSTSSEHFQPPDVF</sequence>
<keyword evidence="4" id="KW-1185">Reference proteome</keyword>